<keyword evidence="13" id="KW-0407">Ion channel</keyword>
<dbReference type="EMBL" id="BSXW01000205">
    <property type="protein sequence ID" value="GMF14725.1"/>
    <property type="molecule type" value="Genomic_DNA"/>
</dbReference>
<evidence type="ECO:0000256" key="13">
    <source>
        <dbReference type="ARBA" id="ARBA00023303"/>
    </source>
</evidence>
<dbReference type="InterPro" id="IPR005821">
    <property type="entry name" value="Ion_trans_dom"/>
</dbReference>
<gene>
    <name evidence="17" type="ORF">Plil01_000490900</name>
</gene>
<evidence type="ECO:0000256" key="4">
    <source>
        <dbReference type="ARBA" id="ARBA00022673"/>
    </source>
</evidence>
<keyword evidence="7" id="KW-0106">Calcium</keyword>
<organism evidence="17 18">
    <name type="scientific">Phytophthora lilii</name>
    <dbReference type="NCBI Taxonomy" id="2077276"/>
    <lineage>
        <taxon>Eukaryota</taxon>
        <taxon>Sar</taxon>
        <taxon>Stramenopiles</taxon>
        <taxon>Oomycota</taxon>
        <taxon>Peronosporomycetes</taxon>
        <taxon>Peronosporales</taxon>
        <taxon>Peronosporaceae</taxon>
        <taxon>Phytophthora</taxon>
    </lineage>
</organism>
<keyword evidence="9 14" id="KW-1133">Transmembrane helix</keyword>
<keyword evidence="12" id="KW-0325">Glycoprotein</keyword>
<feature type="transmembrane region" description="Helical" evidence="14">
    <location>
        <begin position="616"/>
        <end position="638"/>
    </location>
</feature>
<feature type="chain" id="PRO_5040975860" evidence="15">
    <location>
        <begin position="16"/>
        <end position="759"/>
    </location>
</feature>
<comment type="subcellular location">
    <subcellularLocation>
        <location evidence="1">Membrane</location>
        <topology evidence="1">Multi-pass membrane protein</topology>
    </subcellularLocation>
</comment>
<feature type="transmembrane region" description="Helical" evidence="14">
    <location>
        <begin position="563"/>
        <end position="581"/>
    </location>
</feature>
<evidence type="ECO:0000256" key="3">
    <source>
        <dbReference type="ARBA" id="ARBA00022568"/>
    </source>
</evidence>
<sequence>MMNLFLALLLDKFSSEDEDQIQERKMETKTLARKLSSMKIAPIPNAVPKYDQFASDKEQPKTMNVGEEHLQAFNATKRGGDQKACHSEPLQGPSVLAAVAASSGITKSIAVVESEQQVVKRGPARILAQLSAHLADKVHLDSKLQSESKSYDRKWFGKLNAGMLVCSLRDNSLCLFPRHSCVRRWALNLIVHPYFDSVILALVTASSITLAIDNPLLNPASTLAITLKRLDTVFTIIFTVEMMLKIVALGLIQHKEAYLRNGWNVLDCVIVITSLVMLAETSDSHHSLKSLRSLLTYLKGTLNSCSGDVFNALSDLQVNVLENPRVWSTLSLEQQRWFANTSCFGFPTESVTSKYVCECWGADWGPVVPQNFNNVGNAMITFFEMSTTENWSLLMIACIDATEIDMQPIRDYNMWWAVFFSVFMMFGSFFVVNLFVGVIIDNFNRMTEALGDSFMLTPEQKKWMKAQKAAAQVGPQLVLKPFHDRVRRTIFFFVRSKRFEWFIFVCIVINTLLMASQYYGQSTVQTTVVSVGNDIFALIFTVEAGLKITAFGYAYFEDNWNRFDFFVVVGTLITIMLEALTTARLRIFAMLVRAFRVTRIFRLVKASKGIRHILTTLYLALPGLSNVASILFLLLFTYTTMGVQMFAKVGLSDNIDVHANFQTFGKGFLFMIRAATGESWDDCMHDFASSPEGCVDDPLYDPKMCGFSDSDDCTPLNGCGNPVWGCLSVFLLLHAPGYVCHAECDGGCDPRQLRSFKRR</sequence>
<keyword evidence="5 14" id="KW-0812">Transmembrane</keyword>
<keyword evidence="18" id="KW-1185">Reference proteome</keyword>
<dbReference type="Gene3D" id="1.20.120.350">
    <property type="entry name" value="Voltage-gated potassium channels. Chain C"/>
    <property type="match status" value="2"/>
</dbReference>
<evidence type="ECO:0000256" key="9">
    <source>
        <dbReference type="ARBA" id="ARBA00022989"/>
    </source>
</evidence>
<feature type="transmembrane region" description="Helical" evidence="14">
    <location>
        <begin position="414"/>
        <end position="440"/>
    </location>
</feature>
<dbReference type="Pfam" id="PF00520">
    <property type="entry name" value="Ion_trans"/>
    <property type="match status" value="3"/>
</dbReference>
<evidence type="ECO:0000256" key="6">
    <source>
        <dbReference type="ARBA" id="ARBA00022737"/>
    </source>
</evidence>
<evidence type="ECO:0000256" key="2">
    <source>
        <dbReference type="ARBA" id="ARBA00022448"/>
    </source>
</evidence>
<keyword evidence="15" id="KW-0732">Signal</keyword>
<dbReference type="FunFam" id="1.20.120.350:FF:000009">
    <property type="entry name" value="Voltage-dependent T-type calcium channel subunit alpha"/>
    <property type="match status" value="1"/>
</dbReference>
<evidence type="ECO:0000256" key="15">
    <source>
        <dbReference type="SAM" id="SignalP"/>
    </source>
</evidence>
<dbReference type="SUPFAM" id="SSF81324">
    <property type="entry name" value="Voltage-gated potassium channels"/>
    <property type="match status" value="2"/>
</dbReference>
<dbReference type="InterPro" id="IPR050599">
    <property type="entry name" value="VDCC_alpha-1_subunit"/>
</dbReference>
<dbReference type="InterPro" id="IPR027359">
    <property type="entry name" value="Volt_channel_dom_sf"/>
</dbReference>
<dbReference type="GO" id="GO:0005891">
    <property type="term" value="C:voltage-gated calcium channel complex"/>
    <property type="evidence" value="ECO:0007669"/>
    <property type="project" value="TreeGrafter"/>
</dbReference>
<evidence type="ECO:0000256" key="5">
    <source>
        <dbReference type="ARBA" id="ARBA00022692"/>
    </source>
</evidence>
<dbReference type="PANTHER" id="PTHR45628:SF7">
    <property type="entry name" value="VOLTAGE-DEPENDENT CALCIUM CHANNEL TYPE A SUBUNIT ALPHA-1"/>
    <property type="match status" value="1"/>
</dbReference>
<evidence type="ECO:0000256" key="14">
    <source>
        <dbReference type="SAM" id="Phobius"/>
    </source>
</evidence>
<feature type="domain" description="Ion transport" evidence="16">
    <location>
        <begin position="497"/>
        <end position="689"/>
    </location>
</feature>
<evidence type="ECO:0000256" key="10">
    <source>
        <dbReference type="ARBA" id="ARBA00023065"/>
    </source>
</evidence>
<evidence type="ECO:0000256" key="1">
    <source>
        <dbReference type="ARBA" id="ARBA00004141"/>
    </source>
</evidence>
<reference evidence="17" key="1">
    <citation type="submission" date="2023-04" db="EMBL/GenBank/DDBJ databases">
        <title>Phytophthora lilii NBRC 32176.</title>
        <authorList>
            <person name="Ichikawa N."/>
            <person name="Sato H."/>
            <person name="Tonouchi N."/>
        </authorList>
    </citation>
    <scope>NUCLEOTIDE SEQUENCE</scope>
    <source>
        <strain evidence="17">NBRC 32176</strain>
    </source>
</reference>
<evidence type="ECO:0000256" key="12">
    <source>
        <dbReference type="ARBA" id="ARBA00023180"/>
    </source>
</evidence>
<dbReference type="OrthoDB" id="431720at2759"/>
<feature type="domain" description="Ion transport" evidence="16">
    <location>
        <begin position="192"/>
        <end position="294"/>
    </location>
</feature>
<keyword evidence="10" id="KW-0406">Ion transport</keyword>
<keyword evidence="3" id="KW-0109">Calcium transport</keyword>
<keyword evidence="8" id="KW-0851">Voltage-gated channel</keyword>
<evidence type="ECO:0000259" key="16">
    <source>
        <dbReference type="Pfam" id="PF00520"/>
    </source>
</evidence>
<evidence type="ECO:0000256" key="7">
    <source>
        <dbReference type="ARBA" id="ARBA00022837"/>
    </source>
</evidence>
<evidence type="ECO:0000313" key="18">
    <source>
        <dbReference type="Proteomes" id="UP001165083"/>
    </source>
</evidence>
<feature type="signal peptide" evidence="15">
    <location>
        <begin position="1"/>
        <end position="15"/>
    </location>
</feature>
<dbReference type="AlphaFoldDB" id="A0A9W6TI91"/>
<protein>
    <submittedName>
        <fullName evidence="17">Unnamed protein product</fullName>
    </submittedName>
</protein>
<evidence type="ECO:0000256" key="11">
    <source>
        <dbReference type="ARBA" id="ARBA00023136"/>
    </source>
</evidence>
<accession>A0A9W6TI91</accession>
<name>A0A9W6TI91_9STRA</name>
<feature type="transmembrane region" description="Helical" evidence="14">
    <location>
        <begin position="535"/>
        <end position="556"/>
    </location>
</feature>
<keyword evidence="2" id="KW-0813">Transport</keyword>
<keyword evidence="6" id="KW-0677">Repeat</keyword>
<keyword evidence="4" id="KW-0107">Calcium channel</keyword>
<evidence type="ECO:0000256" key="8">
    <source>
        <dbReference type="ARBA" id="ARBA00022882"/>
    </source>
</evidence>
<feature type="domain" description="Ion transport" evidence="16">
    <location>
        <begin position="369"/>
        <end position="449"/>
    </location>
</feature>
<dbReference type="GO" id="GO:0008331">
    <property type="term" value="F:high voltage-gated calcium channel activity"/>
    <property type="evidence" value="ECO:0007669"/>
    <property type="project" value="TreeGrafter"/>
</dbReference>
<dbReference type="PANTHER" id="PTHR45628">
    <property type="entry name" value="VOLTAGE-DEPENDENT CALCIUM CHANNEL TYPE A SUBUNIT ALPHA-1"/>
    <property type="match status" value="1"/>
</dbReference>
<evidence type="ECO:0000313" key="17">
    <source>
        <dbReference type="EMBL" id="GMF14725.1"/>
    </source>
</evidence>
<comment type="caution">
    <text evidence="17">The sequence shown here is derived from an EMBL/GenBank/DDBJ whole genome shotgun (WGS) entry which is preliminary data.</text>
</comment>
<dbReference type="Gene3D" id="1.10.287.70">
    <property type="match status" value="2"/>
</dbReference>
<proteinExistence type="predicted"/>
<keyword evidence="11 14" id="KW-0472">Membrane</keyword>
<feature type="transmembrane region" description="Helical" evidence="14">
    <location>
        <begin position="501"/>
        <end position="520"/>
    </location>
</feature>
<dbReference type="GO" id="GO:0098703">
    <property type="term" value="P:calcium ion import across plasma membrane"/>
    <property type="evidence" value="ECO:0007669"/>
    <property type="project" value="TreeGrafter"/>
</dbReference>
<dbReference type="Proteomes" id="UP001165083">
    <property type="component" value="Unassembled WGS sequence"/>
</dbReference>